<proteinExistence type="predicted"/>
<organism evidence="2 3">
    <name type="scientific">Marinobacter nauticus</name>
    <name type="common">Marinobacter hydrocarbonoclasticus</name>
    <name type="synonym">Marinobacter aquaeolei</name>
    <dbReference type="NCBI Taxonomy" id="2743"/>
    <lineage>
        <taxon>Bacteria</taxon>
        <taxon>Pseudomonadati</taxon>
        <taxon>Pseudomonadota</taxon>
        <taxon>Gammaproteobacteria</taxon>
        <taxon>Pseudomonadales</taxon>
        <taxon>Marinobacteraceae</taxon>
        <taxon>Marinobacter</taxon>
    </lineage>
</organism>
<dbReference type="Proteomes" id="UP000253647">
    <property type="component" value="Unassembled WGS sequence"/>
</dbReference>
<sequence length="93" mass="10358">MTEANQHSKFGSLICDESGNVIALYGKVRLGDRVTWLRRKHGSGSHDDQFQIGQAYQVCFIYPSNGDVELQGPKPGITTRAGDEEYRKVQQTA</sequence>
<dbReference type="AlphaFoldDB" id="A0A368X7Y4"/>
<feature type="compositionally biased region" description="Basic and acidic residues" evidence="1">
    <location>
        <begin position="81"/>
        <end position="93"/>
    </location>
</feature>
<dbReference type="RefSeq" id="WP_114435181.1">
    <property type="nucleotide sequence ID" value="NZ_QPJI01000016.1"/>
</dbReference>
<dbReference type="EMBL" id="QPJI01000016">
    <property type="protein sequence ID" value="RCW64073.1"/>
    <property type="molecule type" value="Genomic_DNA"/>
</dbReference>
<evidence type="ECO:0000313" key="3">
    <source>
        <dbReference type="Proteomes" id="UP000253647"/>
    </source>
</evidence>
<comment type="caution">
    <text evidence="2">The sequence shown here is derived from an EMBL/GenBank/DDBJ whole genome shotgun (WGS) entry which is preliminary data.</text>
</comment>
<accession>A0A368X7Y4</accession>
<reference evidence="2 3" key="1">
    <citation type="submission" date="2018-07" db="EMBL/GenBank/DDBJ databases">
        <title>Freshwater and sediment microbial communities from various areas in North America, analyzing microbe dynamics in response to fracking.</title>
        <authorList>
            <person name="Lamendella R."/>
        </authorList>
    </citation>
    <scope>NUCLEOTIDE SEQUENCE [LARGE SCALE GENOMIC DNA]</scope>
    <source>
        <strain evidence="2 3">105B</strain>
    </source>
</reference>
<protein>
    <submittedName>
        <fullName evidence="2">Uncharacterized protein</fullName>
    </submittedName>
</protein>
<name>A0A368X7Y4_MARNT</name>
<gene>
    <name evidence="2" type="ORF">DET61_116114</name>
</gene>
<evidence type="ECO:0000256" key="1">
    <source>
        <dbReference type="SAM" id="MobiDB-lite"/>
    </source>
</evidence>
<feature type="region of interest" description="Disordered" evidence="1">
    <location>
        <begin position="71"/>
        <end position="93"/>
    </location>
</feature>
<evidence type="ECO:0000313" key="2">
    <source>
        <dbReference type="EMBL" id="RCW64073.1"/>
    </source>
</evidence>